<keyword evidence="8" id="KW-0378">Hydrolase</keyword>
<dbReference type="OrthoDB" id="9789376at2"/>
<evidence type="ECO:0000256" key="6">
    <source>
        <dbReference type="ARBA" id="ARBA00018392"/>
    </source>
</evidence>
<dbReference type="EMBL" id="VITY01000021">
    <property type="protein sequence ID" value="TWB87544.1"/>
    <property type="molecule type" value="Genomic_DNA"/>
</dbReference>
<protein>
    <recommendedName>
        <fullName evidence="6">Phospholipase D</fullName>
        <ecNumber evidence="5">3.1.4.4</ecNumber>
    </recommendedName>
    <alternativeName>
        <fullName evidence="11">Choline phosphatase</fullName>
    </alternativeName>
</protein>
<evidence type="ECO:0000256" key="8">
    <source>
        <dbReference type="ARBA" id="ARBA00022801"/>
    </source>
</evidence>
<evidence type="ECO:0000256" key="2">
    <source>
        <dbReference type="ARBA" id="ARBA00003145"/>
    </source>
</evidence>
<keyword evidence="15" id="KW-1185">Reference proteome</keyword>
<dbReference type="GO" id="GO:0006793">
    <property type="term" value="P:phosphorus metabolic process"/>
    <property type="evidence" value="ECO:0007669"/>
    <property type="project" value="UniProtKB-ARBA"/>
</dbReference>
<organism evidence="14 15">
    <name type="scientific">Bradyrhizobium macuxiense</name>
    <dbReference type="NCBI Taxonomy" id="1755647"/>
    <lineage>
        <taxon>Bacteria</taxon>
        <taxon>Pseudomonadati</taxon>
        <taxon>Pseudomonadota</taxon>
        <taxon>Alphaproteobacteria</taxon>
        <taxon>Hyphomicrobiales</taxon>
        <taxon>Nitrobacteraceae</taxon>
        <taxon>Bradyrhizobium</taxon>
    </lineage>
</organism>
<comment type="subcellular location">
    <subcellularLocation>
        <location evidence="3">Secreted</location>
    </subcellularLocation>
</comment>
<dbReference type="GO" id="GO:0005576">
    <property type="term" value="C:extracellular region"/>
    <property type="evidence" value="ECO:0007669"/>
    <property type="project" value="UniProtKB-SubCell"/>
</dbReference>
<dbReference type="InterPro" id="IPR001736">
    <property type="entry name" value="PLipase_D/transphosphatidylase"/>
</dbReference>
<dbReference type="Pfam" id="PF13091">
    <property type="entry name" value="PLDc_2"/>
    <property type="match status" value="2"/>
</dbReference>
<dbReference type="PROSITE" id="PS50035">
    <property type="entry name" value="PLD"/>
    <property type="match status" value="1"/>
</dbReference>
<dbReference type="PANTHER" id="PTHR43856">
    <property type="entry name" value="CARDIOLIPIN HYDROLASE"/>
    <property type="match status" value="1"/>
</dbReference>
<name>A0A560KZJ9_9BRAD</name>
<dbReference type="GO" id="GO:0016891">
    <property type="term" value="F:RNA endonuclease activity producing 5'-phosphomonoesters, hydrolytic mechanism"/>
    <property type="evidence" value="ECO:0007669"/>
    <property type="project" value="TreeGrafter"/>
</dbReference>
<evidence type="ECO:0000256" key="10">
    <source>
        <dbReference type="ARBA" id="ARBA00023098"/>
    </source>
</evidence>
<comment type="function">
    <text evidence="2">Could be a virulence factor.</text>
</comment>
<evidence type="ECO:0000256" key="3">
    <source>
        <dbReference type="ARBA" id="ARBA00004613"/>
    </source>
</evidence>
<comment type="catalytic activity">
    <reaction evidence="1">
        <text>a 1,2-diacyl-sn-glycero-3-phosphocholine + H2O = a 1,2-diacyl-sn-glycero-3-phosphate + choline + H(+)</text>
        <dbReference type="Rhea" id="RHEA:14445"/>
        <dbReference type="ChEBI" id="CHEBI:15354"/>
        <dbReference type="ChEBI" id="CHEBI:15377"/>
        <dbReference type="ChEBI" id="CHEBI:15378"/>
        <dbReference type="ChEBI" id="CHEBI:57643"/>
        <dbReference type="ChEBI" id="CHEBI:58608"/>
        <dbReference type="EC" id="3.1.4.4"/>
    </reaction>
</comment>
<evidence type="ECO:0000256" key="11">
    <source>
        <dbReference type="ARBA" id="ARBA00029594"/>
    </source>
</evidence>
<evidence type="ECO:0000256" key="1">
    <source>
        <dbReference type="ARBA" id="ARBA00000798"/>
    </source>
</evidence>
<feature type="domain" description="PLD phosphodiesterase" evidence="13">
    <location>
        <begin position="467"/>
        <end position="498"/>
    </location>
</feature>
<evidence type="ECO:0000313" key="15">
    <source>
        <dbReference type="Proteomes" id="UP000321304"/>
    </source>
</evidence>
<dbReference type="Proteomes" id="UP000321304">
    <property type="component" value="Unassembled WGS sequence"/>
</dbReference>
<evidence type="ECO:0000256" key="7">
    <source>
        <dbReference type="ARBA" id="ARBA00022525"/>
    </source>
</evidence>
<feature type="compositionally biased region" description="Basic residues" evidence="12">
    <location>
        <begin position="643"/>
        <end position="686"/>
    </location>
</feature>
<keyword evidence="9" id="KW-0442">Lipid degradation</keyword>
<dbReference type="AlphaFoldDB" id="A0A560KZJ9"/>
<keyword evidence="10" id="KW-0443">Lipid metabolism</keyword>
<dbReference type="GO" id="GO:0004630">
    <property type="term" value="F:phospholipase D activity"/>
    <property type="evidence" value="ECO:0007669"/>
    <property type="project" value="UniProtKB-EC"/>
</dbReference>
<evidence type="ECO:0000256" key="5">
    <source>
        <dbReference type="ARBA" id="ARBA00012027"/>
    </source>
</evidence>
<evidence type="ECO:0000256" key="9">
    <source>
        <dbReference type="ARBA" id="ARBA00022963"/>
    </source>
</evidence>
<sequence length="686" mass="76985">MRKQEADGPLRVSAIAGTRVVLMAIDITPADREGLRGFAFQVSSGGQTHWLTGTKYFESLVPNPVQGAKYSTLQHPIQSFLWSDYEAQPDTEYEYTIMAMYGGPGALVPKHKVTVQVTTEKENDGKHGIWFNRGVVASRAYSVELQNRELTEEMYNQVDDKNRVTEETSQWLSRGLEEACVDYINGVPRGEMLRVVAYEFTYLPLLNALKAAIGRGVDVKIIYHKTSANDSAIDRVDFPRSRLIERTRPQTPHNKFMVWLDKSERPKAVWTGSVNFTPSGFLGQTNVGHVVTGGSRDASAIPNKYFEYWKDLSGNPTGVPAREAAIRLTPNPPNVVPEEPVTAFFSPRIADNLLDWYGKRIEDARTSSMFTAAFTVDPILLRSLGKQQDSMRFVLLEKPATADARKAERDSHGRLIMSNGSVLGKVTKTSFKNEKGAGGTKLVPIPNFPLEKWFVEEELARKDGKGFVFFVHTKFLLIDPLSDDPLVCTGSANFSGASLTANDENMLFIRGDTRVADIYMTEFDRIFRHFFFRMTANRAAMNHEDEEEAKRKAAILDTGAVWVAPFFQDENFKCIRRLMFFADPSLTWVPQAARDPDVFDNEEQRAKDKRAAAKARRDAKKAAKGEGVPKKKKKAAKAVERKAVKKKSRKAVKKKTVKKKKAVKKKTAVKRKKTAKKKKAAGKKRG</sequence>
<dbReference type="SUPFAM" id="SSF56024">
    <property type="entry name" value="Phospholipase D/nuclease"/>
    <property type="match status" value="2"/>
</dbReference>
<dbReference type="PANTHER" id="PTHR43856:SF1">
    <property type="entry name" value="MITOCHONDRIAL CARDIOLIPIN HYDROLASE"/>
    <property type="match status" value="1"/>
</dbReference>
<dbReference type="InterPro" id="IPR051406">
    <property type="entry name" value="PLD_domain"/>
</dbReference>
<feature type="region of interest" description="Disordered" evidence="12">
    <location>
        <begin position="599"/>
        <end position="686"/>
    </location>
</feature>
<feature type="compositionally biased region" description="Basic and acidic residues" evidence="12">
    <location>
        <begin position="620"/>
        <end position="629"/>
    </location>
</feature>
<dbReference type="GO" id="GO:0016042">
    <property type="term" value="P:lipid catabolic process"/>
    <property type="evidence" value="ECO:0007669"/>
    <property type="project" value="UniProtKB-KW"/>
</dbReference>
<accession>A0A560KZJ9</accession>
<reference evidence="14 15" key="1">
    <citation type="submission" date="2019-06" db="EMBL/GenBank/DDBJ databases">
        <title>Genomic Encyclopedia of Type Strains, Phase IV (KMG-V): Genome sequencing to study the core and pangenomes of soil and plant-associated prokaryotes.</title>
        <authorList>
            <person name="Whitman W."/>
        </authorList>
    </citation>
    <scope>NUCLEOTIDE SEQUENCE [LARGE SCALE GENOMIC DNA]</scope>
    <source>
        <strain evidence="14 15">BR 10355</strain>
    </source>
</reference>
<evidence type="ECO:0000313" key="14">
    <source>
        <dbReference type="EMBL" id="TWB87544.1"/>
    </source>
</evidence>
<comment type="caution">
    <text evidence="14">The sequence shown here is derived from an EMBL/GenBank/DDBJ whole genome shotgun (WGS) entry which is preliminary data.</text>
</comment>
<evidence type="ECO:0000256" key="4">
    <source>
        <dbReference type="ARBA" id="ARBA00008664"/>
    </source>
</evidence>
<keyword evidence="7" id="KW-0964">Secreted</keyword>
<evidence type="ECO:0000259" key="13">
    <source>
        <dbReference type="PROSITE" id="PS50035"/>
    </source>
</evidence>
<dbReference type="CDD" id="cd09172">
    <property type="entry name" value="PLDc_Nuc_like_unchar1_1"/>
    <property type="match status" value="1"/>
</dbReference>
<dbReference type="EC" id="3.1.4.4" evidence="5"/>
<gene>
    <name evidence="14" type="ORF">FBZ93_121105</name>
</gene>
<comment type="similarity">
    <text evidence="4">Belongs to the phospholipase D family.</text>
</comment>
<feature type="compositionally biased region" description="Basic and acidic residues" evidence="12">
    <location>
        <begin position="599"/>
        <end position="611"/>
    </location>
</feature>
<dbReference type="RefSeq" id="WP_146992567.1">
    <property type="nucleotide sequence ID" value="NZ_VITY01000021.1"/>
</dbReference>
<dbReference type="InterPro" id="IPR025202">
    <property type="entry name" value="PLD-like_dom"/>
</dbReference>
<proteinExistence type="inferred from homology"/>
<dbReference type="Gene3D" id="3.30.870.10">
    <property type="entry name" value="Endonuclease Chain A"/>
    <property type="match status" value="2"/>
</dbReference>
<evidence type="ECO:0000256" key="12">
    <source>
        <dbReference type="SAM" id="MobiDB-lite"/>
    </source>
</evidence>